<dbReference type="EMBL" id="DVJO01000006">
    <property type="protein sequence ID" value="HIS82025.1"/>
    <property type="molecule type" value="Genomic_DNA"/>
</dbReference>
<dbReference type="AlphaFoldDB" id="A0A9D1FU13"/>
<comment type="cofactor">
    <cofactor evidence="18">
        <name>Mg(2+)</name>
        <dbReference type="ChEBI" id="CHEBI:18420"/>
    </cofactor>
    <text evidence="18">Mn(2+), Zn(2+), Cd(2+) and Co(2+) support activity to lesser extents.</text>
</comment>
<dbReference type="Gene3D" id="1.10.287.3610">
    <property type="match status" value="1"/>
</dbReference>
<evidence type="ECO:0000256" key="2">
    <source>
        <dbReference type="ARBA" id="ARBA00005967"/>
    </source>
</evidence>
<evidence type="ECO:0000256" key="5">
    <source>
        <dbReference type="ARBA" id="ARBA00022679"/>
    </source>
</evidence>
<keyword evidence="3" id="KW-1003">Cell membrane</keyword>
<evidence type="ECO:0000313" key="20">
    <source>
        <dbReference type="EMBL" id="HIS82025.1"/>
    </source>
</evidence>
<feature type="binding site" evidence="17">
    <location>
        <begin position="94"/>
        <end position="95"/>
    </location>
    <ligand>
        <name>ATP</name>
        <dbReference type="ChEBI" id="CHEBI:30616"/>
    </ligand>
</feature>
<evidence type="ECO:0000256" key="15">
    <source>
        <dbReference type="PIRSR" id="PIRSR600829-1"/>
    </source>
</evidence>
<feature type="binding site" evidence="16">
    <location>
        <position position="68"/>
    </location>
    <ligand>
        <name>substrate</name>
    </ligand>
</feature>
<comment type="subcellular location">
    <subcellularLocation>
        <location evidence="1">Cell membrane</location>
        <topology evidence="1">Multi-pass membrane protein</topology>
    </subcellularLocation>
</comment>
<proteinExistence type="inferred from homology"/>
<dbReference type="GO" id="GO:0008654">
    <property type="term" value="P:phospholipid biosynthetic process"/>
    <property type="evidence" value="ECO:0007669"/>
    <property type="project" value="UniProtKB-KW"/>
</dbReference>
<name>A0A9D1FU13_9BACT</name>
<evidence type="ECO:0000256" key="16">
    <source>
        <dbReference type="PIRSR" id="PIRSR600829-2"/>
    </source>
</evidence>
<evidence type="ECO:0000256" key="7">
    <source>
        <dbReference type="ARBA" id="ARBA00022741"/>
    </source>
</evidence>
<evidence type="ECO:0000256" key="12">
    <source>
        <dbReference type="ARBA" id="ARBA00023136"/>
    </source>
</evidence>
<keyword evidence="5" id="KW-0808">Transferase</keyword>
<dbReference type="PANTHER" id="PTHR34299:SF1">
    <property type="entry name" value="DIACYLGLYCEROL KINASE"/>
    <property type="match status" value="1"/>
</dbReference>
<evidence type="ECO:0000256" key="9">
    <source>
        <dbReference type="ARBA" id="ARBA00022840"/>
    </source>
</evidence>
<evidence type="ECO:0000256" key="17">
    <source>
        <dbReference type="PIRSR" id="PIRSR600829-3"/>
    </source>
</evidence>
<dbReference type="InterPro" id="IPR000829">
    <property type="entry name" value="DAGK"/>
</dbReference>
<dbReference type="InterPro" id="IPR036945">
    <property type="entry name" value="DAGK_sf"/>
</dbReference>
<evidence type="ECO:0000256" key="3">
    <source>
        <dbReference type="ARBA" id="ARBA00022475"/>
    </source>
</evidence>
<evidence type="ECO:0000256" key="10">
    <source>
        <dbReference type="ARBA" id="ARBA00022989"/>
    </source>
</evidence>
<evidence type="ECO:0000256" key="19">
    <source>
        <dbReference type="SAM" id="Phobius"/>
    </source>
</evidence>
<keyword evidence="10 19" id="KW-1133">Transmembrane helix</keyword>
<keyword evidence="13" id="KW-0594">Phospholipid biosynthesis</keyword>
<feature type="binding site" evidence="18">
    <location>
        <position position="27"/>
    </location>
    <ligand>
        <name>a divalent metal cation</name>
        <dbReference type="ChEBI" id="CHEBI:60240"/>
    </ligand>
</feature>
<evidence type="ECO:0000256" key="18">
    <source>
        <dbReference type="PIRSR" id="PIRSR600829-4"/>
    </source>
</evidence>
<evidence type="ECO:0000256" key="4">
    <source>
        <dbReference type="ARBA" id="ARBA00022516"/>
    </source>
</evidence>
<evidence type="ECO:0000256" key="13">
    <source>
        <dbReference type="ARBA" id="ARBA00023209"/>
    </source>
</evidence>
<comment type="caution">
    <text evidence="20">The sequence shown here is derived from an EMBL/GenBank/DDBJ whole genome shotgun (WGS) entry which is preliminary data.</text>
</comment>
<dbReference type="GO" id="GO:0016301">
    <property type="term" value="F:kinase activity"/>
    <property type="evidence" value="ECO:0007669"/>
    <property type="project" value="UniProtKB-KW"/>
</dbReference>
<dbReference type="GO" id="GO:0005524">
    <property type="term" value="F:ATP binding"/>
    <property type="evidence" value="ECO:0007669"/>
    <property type="project" value="UniProtKB-KW"/>
</dbReference>
<keyword evidence="6 19" id="KW-0812">Transmembrane</keyword>
<keyword evidence="7 17" id="KW-0547">Nucleotide-binding</keyword>
<feature type="binding site" evidence="18">
    <location>
        <position position="75"/>
    </location>
    <ligand>
        <name>a divalent metal cation</name>
        <dbReference type="ChEBI" id="CHEBI:60240"/>
    </ligand>
</feature>
<keyword evidence="14" id="KW-1208">Phospholipid metabolism</keyword>
<protein>
    <submittedName>
        <fullName evidence="20">Diacylglycerol kinase family protein</fullName>
    </submittedName>
</protein>
<keyword evidence="8 20" id="KW-0418">Kinase</keyword>
<evidence type="ECO:0000256" key="11">
    <source>
        <dbReference type="ARBA" id="ARBA00023098"/>
    </source>
</evidence>
<reference evidence="20" key="2">
    <citation type="journal article" date="2021" name="PeerJ">
        <title>Extensive microbial diversity within the chicken gut microbiome revealed by metagenomics and culture.</title>
        <authorList>
            <person name="Gilroy R."/>
            <person name="Ravi A."/>
            <person name="Getino M."/>
            <person name="Pursley I."/>
            <person name="Horton D.L."/>
            <person name="Alikhan N.F."/>
            <person name="Baker D."/>
            <person name="Gharbi K."/>
            <person name="Hall N."/>
            <person name="Watson M."/>
            <person name="Adriaenssens E.M."/>
            <person name="Foster-Nyarko E."/>
            <person name="Jarju S."/>
            <person name="Secka A."/>
            <person name="Antonio M."/>
            <person name="Oren A."/>
            <person name="Chaudhuri R.R."/>
            <person name="La Ragione R."/>
            <person name="Hildebrand F."/>
            <person name="Pallen M.J."/>
        </authorList>
    </citation>
    <scope>NUCLEOTIDE SEQUENCE</scope>
    <source>
        <strain evidence="20">CHK152-2994</strain>
    </source>
</reference>
<dbReference type="GO" id="GO:0046872">
    <property type="term" value="F:metal ion binding"/>
    <property type="evidence" value="ECO:0007669"/>
    <property type="project" value="UniProtKB-KW"/>
</dbReference>
<sequence length="124" mass="13517">MSKFKSQGFNNTFRNAGKGIRIVLKSENNIRVHFFVALFVIILGLVLDLSIAKLCILLLAIGLVVVAEMLNSAIEFTLDAMFHNKYSRLVGMAKDISAGAVMFATFIAVAIGLIMFGTALYSLI</sequence>
<feature type="transmembrane region" description="Helical" evidence="19">
    <location>
        <begin position="96"/>
        <end position="123"/>
    </location>
</feature>
<reference evidence="20" key="1">
    <citation type="submission" date="2020-10" db="EMBL/GenBank/DDBJ databases">
        <authorList>
            <person name="Gilroy R."/>
        </authorList>
    </citation>
    <scope>NUCLEOTIDE SEQUENCE</scope>
    <source>
        <strain evidence="20">CHK152-2994</strain>
    </source>
</reference>
<evidence type="ECO:0000256" key="14">
    <source>
        <dbReference type="ARBA" id="ARBA00023264"/>
    </source>
</evidence>
<evidence type="ECO:0000256" key="6">
    <source>
        <dbReference type="ARBA" id="ARBA00022692"/>
    </source>
</evidence>
<dbReference type="PANTHER" id="PTHR34299">
    <property type="entry name" value="DIACYLGLYCEROL KINASE"/>
    <property type="match status" value="1"/>
</dbReference>
<keyword evidence="18" id="KW-0479">Metal-binding</keyword>
<comment type="similarity">
    <text evidence="2">Belongs to the bacterial diacylglycerol kinase family.</text>
</comment>
<accession>A0A9D1FU13</accession>
<feature type="binding site" evidence="17">
    <location>
        <position position="27"/>
    </location>
    <ligand>
        <name>ATP</name>
        <dbReference type="ChEBI" id="CHEBI:30616"/>
    </ligand>
</feature>
<feature type="binding site" evidence="17">
    <location>
        <position position="75"/>
    </location>
    <ligand>
        <name>ATP</name>
        <dbReference type="ChEBI" id="CHEBI:30616"/>
    </ligand>
</feature>
<keyword evidence="12 19" id="KW-0472">Membrane</keyword>
<feature type="transmembrane region" description="Helical" evidence="19">
    <location>
        <begin position="30"/>
        <end position="47"/>
    </location>
</feature>
<organism evidence="20 21">
    <name type="scientific">Candidatus Scatenecus faecavium</name>
    <dbReference type="NCBI Taxonomy" id="2840915"/>
    <lineage>
        <taxon>Bacteria</taxon>
        <taxon>Candidatus Scatenecus</taxon>
    </lineage>
</organism>
<evidence type="ECO:0000256" key="8">
    <source>
        <dbReference type="ARBA" id="ARBA00022777"/>
    </source>
</evidence>
<keyword evidence="4" id="KW-0444">Lipid biosynthesis</keyword>
<feature type="active site" description="Proton acceptor" evidence="15">
    <location>
        <position position="68"/>
    </location>
</feature>
<dbReference type="InterPro" id="IPR033717">
    <property type="entry name" value="UDPK"/>
</dbReference>
<dbReference type="Proteomes" id="UP000824139">
    <property type="component" value="Unassembled WGS sequence"/>
</dbReference>
<dbReference type="CDD" id="cd14265">
    <property type="entry name" value="UDPK_IM_like"/>
    <property type="match status" value="1"/>
</dbReference>
<evidence type="ECO:0000313" key="21">
    <source>
        <dbReference type="Proteomes" id="UP000824139"/>
    </source>
</evidence>
<evidence type="ECO:0000256" key="1">
    <source>
        <dbReference type="ARBA" id="ARBA00004651"/>
    </source>
</evidence>
<dbReference type="Pfam" id="PF01219">
    <property type="entry name" value="DAGK_prokar"/>
    <property type="match status" value="1"/>
</dbReference>
<feature type="transmembrane region" description="Helical" evidence="19">
    <location>
        <begin position="54"/>
        <end position="76"/>
    </location>
</feature>
<keyword evidence="11" id="KW-0443">Lipid metabolism</keyword>
<keyword evidence="18" id="KW-0460">Magnesium</keyword>
<dbReference type="GO" id="GO:0005886">
    <property type="term" value="C:plasma membrane"/>
    <property type="evidence" value="ECO:0007669"/>
    <property type="project" value="UniProtKB-SubCell"/>
</dbReference>
<keyword evidence="9 17" id="KW-0067">ATP-binding</keyword>
<gene>
    <name evidence="20" type="ORF">IAD41_00230</name>
</gene>